<dbReference type="InterPro" id="IPR026085">
    <property type="entry name" value="ATF7-int"/>
</dbReference>
<dbReference type="AlphaFoldDB" id="A0AAW0W2W7"/>
<dbReference type="InterPro" id="IPR056565">
    <property type="entry name" value="Fn3_ATF7IP"/>
</dbReference>
<gene>
    <name evidence="3" type="ORF">OTU49_011532</name>
</gene>
<reference evidence="3" key="2">
    <citation type="submission" date="2024-01" db="EMBL/GenBank/DDBJ databases">
        <authorList>
            <person name="He J."/>
            <person name="Wang M."/>
            <person name="Zheng J."/>
            <person name="Liu Z."/>
        </authorList>
    </citation>
    <scope>NUCLEOTIDE SEQUENCE</scope>
    <source>
        <strain evidence="3">ZL_2023a</strain>
        <tissue evidence="3">Muscle</tissue>
    </source>
</reference>
<evidence type="ECO:0000259" key="2">
    <source>
        <dbReference type="PROSITE" id="PS50853"/>
    </source>
</evidence>
<dbReference type="GO" id="GO:0005634">
    <property type="term" value="C:nucleus"/>
    <property type="evidence" value="ECO:0007669"/>
    <property type="project" value="TreeGrafter"/>
</dbReference>
<feature type="compositionally biased region" description="Basic and acidic residues" evidence="1">
    <location>
        <begin position="143"/>
        <end position="152"/>
    </location>
</feature>
<sequence length="842" mass="89402">MKAMEPGAPMISVPAGVLKEFMSPTNSRTPTPPPAPTVSVSNIIKSLTPTSTSNNNSRTSSPFLPTSIDLSAVTVNSVSSVPTSEATTPISPSLTNGQLPNDSDNCENEERSKSPEICARVDASGNHSLSEPVVNGISSGVKRTSEEEGGARKPDLKKIRVFANSVDNGLKRDLSMTVKDFNQHLDQVSKKLGDADGQENKDDVTLNEIRNGNNNVVTGNGNSGISSGDGNSDAVTSVNPVAKSIVNSGQTKDVHVLPPATKLREVLISISKEKELRNAYNKERMVAIPVVDKENKQIIRRLQRLPRRELENMILRQFSEKTLYQCELGRMKQLCEKLETTLESNRKKTAQFHKEIEDLRKVTNRLSTEHASRKGQYVAPIRIKRSVGIQAAPHIINKGIMHANGSGGMIKTIAPRPSSLAGVSSPSYPVKPFYLVGSQGGSPPNVTFHTKMIPPTSTSQNLVAQSVGIFTPPQSGVGRQQTITNIASAASLAAVATSTSGLSTVRPTAGQMLMMTPTGAMQALPRASNAGVVSSATSVLPVAQGRVVRAPIGGLTSVVPSTGTLLSTQRPVLLQNDKAITGTTSVLQTPLSSRGSGVIDLTDEDEGNRRPAGIVPKPGTLVKVPTSGTAQLLPLQAGGVGQVVLLPQMSGGQPTAALIVSQVSTGMTTLDSMTNPTVAQARIGSLGSHTTNNSRVMGSVVNTAPRTTTSTLPQVTQMRHPAPLPRTPFQQVGGLSKKLPPQPTLKLSHKDSSIVLSWTMSKTEDHEAIASYQLYAYQEGAAPPSANLWKKVGSVKALELPMACTLTQFMPGHVYHFAVRAVDIKSRLGPFSEPRSISLDKK</sequence>
<dbReference type="PANTHER" id="PTHR23210">
    <property type="entry name" value="ACTIVATING TRANSCRIPTION FACTOR 7 INTERACTING PROTEIN"/>
    <property type="match status" value="1"/>
</dbReference>
<reference evidence="3 4" key="1">
    <citation type="journal article" date="2024" name="BMC Genomics">
        <title>Genome assembly of redclaw crayfish (Cherax quadricarinatus) provides insights into its immune adaptation and hypoxia tolerance.</title>
        <authorList>
            <person name="Liu Z."/>
            <person name="Zheng J."/>
            <person name="Li H."/>
            <person name="Fang K."/>
            <person name="Wang S."/>
            <person name="He J."/>
            <person name="Zhou D."/>
            <person name="Weng S."/>
            <person name="Chi M."/>
            <person name="Gu Z."/>
            <person name="He J."/>
            <person name="Li F."/>
            <person name="Wang M."/>
        </authorList>
    </citation>
    <scope>NUCLEOTIDE SEQUENCE [LARGE SCALE GENOMIC DNA]</scope>
    <source>
        <strain evidence="3">ZL_2023a</strain>
    </source>
</reference>
<feature type="region of interest" description="Disordered" evidence="1">
    <location>
        <begin position="591"/>
        <end position="618"/>
    </location>
</feature>
<dbReference type="GO" id="GO:0006355">
    <property type="term" value="P:regulation of DNA-templated transcription"/>
    <property type="evidence" value="ECO:0007669"/>
    <property type="project" value="TreeGrafter"/>
</dbReference>
<feature type="region of interest" description="Disordered" evidence="1">
    <location>
        <begin position="212"/>
        <end position="233"/>
    </location>
</feature>
<dbReference type="InterPro" id="IPR013783">
    <property type="entry name" value="Ig-like_fold"/>
</dbReference>
<dbReference type="EMBL" id="JARKIK010000088">
    <property type="protein sequence ID" value="KAK8723758.1"/>
    <property type="molecule type" value="Genomic_DNA"/>
</dbReference>
<comment type="caution">
    <text evidence="3">The sequence shown here is derived from an EMBL/GenBank/DDBJ whole genome shotgun (WGS) entry which is preliminary data.</text>
</comment>
<evidence type="ECO:0000313" key="4">
    <source>
        <dbReference type="Proteomes" id="UP001445076"/>
    </source>
</evidence>
<dbReference type="GO" id="GO:0003712">
    <property type="term" value="F:transcription coregulator activity"/>
    <property type="evidence" value="ECO:0007669"/>
    <property type="project" value="TreeGrafter"/>
</dbReference>
<organism evidence="3 4">
    <name type="scientific">Cherax quadricarinatus</name>
    <name type="common">Australian red claw crayfish</name>
    <dbReference type="NCBI Taxonomy" id="27406"/>
    <lineage>
        <taxon>Eukaryota</taxon>
        <taxon>Metazoa</taxon>
        <taxon>Ecdysozoa</taxon>
        <taxon>Arthropoda</taxon>
        <taxon>Crustacea</taxon>
        <taxon>Multicrustacea</taxon>
        <taxon>Malacostraca</taxon>
        <taxon>Eumalacostraca</taxon>
        <taxon>Eucarida</taxon>
        <taxon>Decapoda</taxon>
        <taxon>Pleocyemata</taxon>
        <taxon>Astacidea</taxon>
        <taxon>Parastacoidea</taxon>
        <taxon>Parastacidae</taxon>
        <taxon>Cherax</taxon>
    </lineage>
</organism>
<dbReference type="Pfam" id="PF16794">
    <property type="entry name" value="fn3_4"/>
    <property type="match status" value="1"/>
</dbReference>
<proteinExistence type="predicted"/>
<dbReference type="PROSITE" id="PS50853">
    <property type="entry name" value="FN3"/>
    <property type="match status" value="1"/>
</dbReference>
<dbReference type="InterPro" id="IPR003961">
    <property type="entry name" value="FN3_dom"/>
</dbReference>
<dbReference type="Proteomes" id="UP001445076">
    <property type="component" value="Unassembled WGS sequence"/>
</dbReference>
<dbReference type="PANTHER" id="PTHR23210:SF26">
    <property type="entry name" value="ACTIVATING TRANSCRIPTION FACTOR 7-INTERACTING PROTEIN 1"/>
    <property type="match status" value="1"/>
</dbReference>
<dbReference type="EMBL" id="JARKIK010000088">
    <property type="protein sequence ID" value="KAK8723760.1"/>
    <property type="molecule type" value="Genomic_DNA"/>
</dbReference>
<feature type="domain" description="Fibronectin type-III" evidence="2">
    <location>
        <begin position="740"/>
        <end position="842"/>
    </location>
</feature>
<dbReference type="SUPFAM" id="SSF49265">
    <property type="entry name" value="Fibronectin type III"/>
    <property type="match status" value="1"/>
</dbReference>
<evidence type="ECO:0000313" key="3">
    <source>
        <dbReference type="EMBL" id="KAK8723758.1"/>
    </source>
</evidence>
<accession>A0AAW0W2W7</accession>
<feature type="region of interest" description="Disordered" evidence="1">
    <location>
        <begin position="81"/>
        <end position="152"/>
    </location>
</feature>
<name>A0AAW0W2W7_CHEQU</name>
<dbReference type="EMBL" id="JARKIK010000088">
    <property type="protein sequence ID" value="KAK8723757.1"/>
    <property type="molecule type" value="Genomic_DNA"/>
</dbReference>
<evidence type="ECO:0000256" key="1">
    <source>
        <dbReference type="SAM" id="MobiDB-lite"/>
    </source>
</evidence>
<dbReference type="Gene3D" id="2.60.40.10">
    <property type="entry name" value="Immunoglobulins"/>
    <property type="match status" value="1"/>
</dbReference>
<keyword evidence="4" id="KW-1185">Reference proteome</keyword>
<dbReference type="GO" id="GO:0005667">
    <property type="term" value="C:transcription regulator complex"/>
    <property type="evidence" value="ECO:0007669"/>
    <property type="project" value="TreeGrafter"/>
</dbReference>
<dbReference type="CDD" id="cd00063">
    <property type="entry name" value="FN3"/>
    <property type="match status" value="1"/>
</dbReference>
<dbReference type="InterPro" id="IPR036116">
    <property type="entry name" value="FN3_sf"/>
</dbReference>
<protein>
    <recommendedName>
        <fullName evidence="2">Fibronectin type-III domain-containing protein</fullName>
    </recommendedName>
</protein>
<feature type="compositionally biased region" description="Polar residues" evidence="1">
    <location>
        <begin position="85"/>
        <end position="103"/>
    </location>
</feature>